<gene>
    <name evidence="2" type="ORF">SAMN05421870_102164</name>
</gene>
<dbReference type="InterPro" id="IPR025671">
    <property type="entry name" value="HXXEE"/>
</dbReference>
<evidence type="ECO:0008006" key="4">
    <source>
        <dbReference type="Google" id="ProtNLM"/>
    </source>
</evidence>
<protein>
    <recommendedName>
        <fullName evidence="4">HXXEE domain-containing protein</fullName>
    </recommendedName>
</protein>
<dbReference type="Proteomes" id="UP000182841">
    <property type="component" value="Unassembled WGS sequence"/>
</dbReference>
<evidence type="ECO:0000313" key="2">
    <source>
        <dbReference type="EMBL" id="SER50093.1"/>
    </source>
</evidence>
<name>A0A1H9PR95_9ACTN</name>
<dbReference type="EMBL" id="FOGO01000002">
    <property type="protein sequence ID" value="SER50093.1"/>
    <property type="molecule type" value="Genomic_DNA"/>
</dbReference>
<reference evidence="3" key="1">
    <citation type="submission" date="2016-10" db="EMBL/GenBank/DDBJ databases">
        <authorList>
            <person name="Varghese N."/>
            <person name="Submissions S."/>
        </authorList>
    </citation>
    <scope>NUCLEOTIDE SEQUENCE [LARGE SCALE GENOMIC DNA]</scope>
    <source>
        <strain evidence="3">CGMCC 4.6825</strain>
    </source>
</reference>
<dbReference type="AlphaFoldDB" id="A0A1H9PR95"/>
<dbReference type="Pfam" id="PF13787">
    <property type="entry name" value="HXXEE"/>
    <property type="match status" value="1"/>
</dbReference>
<keyword evidence="3" id="KW-1185">Reference proteome</keyword>
<feature type="region of interest" description="Disordered" evidence="1">
    <location>
        <begin position="1"/>
        <end position="23"/>
    </location>
</feature>
<proteinExistence type="predicted"/>
<accession>A0A1H9PR95</accession>
<organism evidence="2 3">
    <name type="scientific">Streptomyces qinglanensis</name>
    <dbReference type="NCBI Taxonomy" id="943816"/>
    <lineage>
        <taxon>Bacteria</taxon>
        <taxon>Bacillati</taxon>
        <taxon>Actinomycetota</taxon>
        <taxon>Actinomycetes</taxon>
        <taxon>Kitasatosporales</taxon>
        <taxon>Streptomycetaceae</taxon>
        <taxon>Streptomyces</taxon>
    </lineage>
</organism>
<evidence type="ECO:0000313" key="3">
    <source>
        <dbReference type="Proteomes" id="UP000182841"/>
    </source>
</evidence>
<dbReference type="RefSeq" id="WP_398761178.1">
    <property type="nucleotide sequence ID" value="NZ_FOGO01000002.1"/>
</dbReference>
<evidence type="ECO:0000256" key="1">
    <source>
        <dbReference type="SAM" id="MobiDB-lite"/>
    </source>
</evidence>
<sequence length="210" mass="22215">MHTGMHTNVHTERTNAARAAAAARDTDPAGPIGVGVTLGLFAAWALHDAEEVAMVPRWTRTRVPELRERIPGVPEAVWERLESLDGRRFATAVGVMAVIVAAAAADGHRTGGRSGFYQGALTGFGLHGLVHLAQAAAFRGYTPGSVTSPLLVVPFTVWARRRLRDAGVLRPATSRDIAVGLATAAAATALSHGAADRLLRPRRGRRGQRA</sequence>